<feature type="compositionally biased region" description="Basic and acidic residues" evidence="1">
    <location>
        <begin position="129"/>
        <end position="138"/>
    </location>
</feature>
<keyword evidence="3" id="KW-1185">Reference proteome</keyword>
<proteinExistence type="predicted"/>
<protein>
    <submittedName>
        <fullName evidence="2">Uncharacterized protein</fullName>
    </submittedName>
</protein>
<evidence type="ECO:0000313" key="2">
    <source>
        <dbReference type="EMBL" id="KAJ8406492.1"/>
    </source>
</evidence>
<dbReference type="AlphaFoldDB" id="A0AAD7SQV6"/>
<dbReference type="EMBL" id="JAINUG010000043">
    <property type="protein sequence ID" value="KAJ8406492.1"/>
    <property type="molecule type" value="Genomic_DNA"/>
</dbReference>
<reference evidence="2" key="1">
    <citation type="journal article" date="2023" name="Science">
        <title>Genome structures resolve the early diversification of teleost fishes.</title>
        <authorList>
            <person name="Parey E."/>
            <person name="Louis A."/>
            <person name="Montfort J."/>
            <person name="Bouchez O."/>
            <person name="Roques C."/>
            <person name="Iampietro C."/>
            <person name="Lluch J."/>
            <person name="Castinel A."/>
            <person name="Donnadieu C."/>
            <person name="Desvignes T."/>
            <person name="Floi Bucao C."/>
            <person name="Jouanno E."/>
            <person name="Wen M."/>
            <person name="Mejri S."/>
            <person name="Dirks R."/>
            <person name="Jansen H."/>
            <person name="Henkel C."/>
            <person name="Chen W.J."/>
            <person name="Zahm M."/>
            <person name="Cabau C."/>
            <person name="Klopp C."/>
            <person name="Thompson A.W."/>
            <person name="Robinson-Rechavi M."/>
            <person name="Braasch I."/>
            <person name="Lecointre G."/>
            <person name="Bobe J."/>
            <person name="Postlethwait J.H."/>
            <person name="Berthelot C."/>
            <person name="Roest Crollius H."/>
            <person name="Guiguen Y."/>
        </authorList>
    </citation>
    <scope>NUCLEOTIDE SEQUENCE</scope>
    <source>
        <strain evidence="2">NC1722</strain>
    </source>
</reference>
<feature type="compositionally biased region" description="Polar residues" evidence="1">
    <location>
        <begin position="1"/>
        <end position="12"/>
    </location>
</feature>
<dbReference type="Proteomes" id="UP001221898">
    <property type="component" value="Unassembled WGS sequence"/>
</dbReference>
<name>A0AAD7SQV6_9TELE</name>
<evidence type="ECO:0000256" key="1">
    <source>
        <dbReference type="SAM" id="MobiDB-lite"/>
    </source>
</evidence>
<feature type="region of interest" description="Disordered" evidence="1">
    <location>
        <begin position="1"/>
        <end position="21"/>
    </location>
</feature>
<comment type="caution">
    <text evidence="2">The sequence shown here is derived from an EMBL/GenBank/DDBJ whole genome shotgun (WGS) entry which is preliminary data.</text>
</comment>
<feature type="region of interest" description="Disordered" evidence="1">
    <location>
        <begin position="123"/>
        <end position="153"/>
    </location>
</feature>
<gene>
    <name evidence="2" type="ORF">AAFF_G00300660</name>
</gene>
<sequence length="153" mass="17273">MEGQVISHQSRCASPPYDASVNAVDPREIKTKSKLSRLTRQTVQKPPQVPGLYREPAVFRRTLGFFHPLFRAERQMGLYPVHDDAEAELARDCETSEKCPIVLSLKGFVSRDQELHFVPPATHGSSWEMSRRDRDRSTIRTGAPGGHTACRFP</sequence>
<accession>A0AAD7SQV6</accession>
<organism evidence="2 3">
    <name type="scientific">Aldrovandia affinis</name>
    <dbReference type="NCBI Taxonomy" id="143900"/>
    <lineage>
        <taxon>Eukaryota</taxon>
        <taxon>Metazoa</taxon>
        <taxon>Chordata</taxon>
        <taxon>Craniata</taxon>
        <taxon>Vertebrata</taxon>
        <taxon>Euteleostomi</taxon>
        <taxon>Actinopterygii</taxon>
        <taxon>Neopterygii</taxon>
        <taxon>Teleostei</taxon>
        <taxon>Notacanthiformes</taxon>
        <taxon>Halosauridae</taxon>
        <taxon>Aldrovandia</taxon>
    </lineage>
</organism>
<evidence type="ECO:0000313" key="3">
    <source>
        <dbReference type="Proteomes" id="UP001221898"/>
    </source>
</evidence>